<proteinExistence type="predicted"/>
<feature type="transmembrane region" description="Helical" evidence="1">
    <location>
        <begin position="7"/>
        <end position="29"/>
    </location>
</feature>
<dbReference type="InterPro" id="IPR047674">
    <property type="entry name" value="CAL67264-like"/>
</dbReference>
<gene>
    <name evidence="2" type="ORF">LPB3_15890</name>
</gene>
<keyword evidence="1" id="KW-1133">Transmembrane helix</keyword>
<reference evidence="3" key="1">
    <citation type="submission" date="2016-02" db="EMBL/GenBank/DDBJ databases">
        <authorList>
            <person name="Shin S.-K."/>
            <person name="Yi H."/>
            <person name="Kim E."/>
        </authorList>
    </citation>
    <scope>NUCLEOTIDE SEQUENCE [LARGE SCALE GENOMIC DNA]</scope>
    <source>
        <strain evidence="3">LPB0003</strain>
    </source>
</reference>
<keyword evidence="1" id="KW-0812">Transmembrane</keyword>
<dbReference type="STRING" id="1774273.LPB03_15945"/>
<dbReference type="KEGG" id="pob:LPB03_15945"/>
<dbReference type="NCBIfam" id="NF040514">
    <property type="entry name" value="CAL67264_fam"/>
    <property type="match status" value="1"/>
</dbReference>
<dbReference type="RefSeq" id="WP_065320629.1">
    <property type="nucleotide sequence ID" value="NZ_CP017477.1"/>
</dbReference>
<evidence type="ECO:0000313" key="3">
    <source>
        <dbReference type="Proteomes" id="UP000092584"/>
    </source>
</evidence>
<evidence type="ECO:0000313" key="2">
    <source>
        <dbReference type="EMBL" id="OBY61295.1"/>
    </source>
</evidence>
<protein>
    <submittedName>
        <fullName evidence="2">Uncharacterized protein</fullName>
    </submittedName>
</protein>
<evidence type="ECO:0000256" key="1">
    <source>
        <dbReference type="SAM" id="Phobius"/>
    </source>
</evidence>
<dbReference type="OrthoDB" id="1151440at2"/>
<dbReference type="AlphaFoldDB" id="A0A1B8TNW8"/>
<dbReference type="EMBL" id="LSFM01000027">
    <property type="protein sequence ID" value="OBY61295.1"/>
    <property type="molecule type" value="Genomic_DNA"/>
</dbReference>
<keyword evidence="3" id="KW-1185">Reference proteome</keyword>
<feature type="transmembrane region" description="Helical" evidence="1">
    <location>
        <begin position="35"/>
        <end position="56"/>
    </location>
</feature>
<organism evidence="2 3">
    <name type="scientific">Polaribacter vadi</name>
    <dbReference type="NCBI Taxonomy" id="1774273"/>
    <lineage>
        <taxon>Bacteria</taxon>
        <taxon>Pseudomonadati</taxon>
        <taxon>Bacteroidota</taxon>
        <taxon>Flavobacteriia</taxon>
        <taxon>Flavobacteriales</taxon>
        <taxon>Flavobacteriaceae</taxon>
    </lineage>
</organism>
<keyword evidence="1" id="KW-0472">Membrane</keyword>
<comment type="caution">
    <text evidence="2">The sequence shown here is derived from an EMBL/GenBank/DDBJ whole genome shotgun (WGS) entry which is preliminary data.</text>
</comment>
<accession>A0A1B8TNW8</accession>
<name>A0A1B8TNW8_9FLAO</name>
<sequence>MGMNKNTVLGWATFLMIGMGVALILLGAYKYNDVAGWGFATVGIGFFCIAWVFNALKGRV</sequence>
<dbReference type="Proteomes" id="UP000092584">
    <property type="component" value="Unassembled WGS sequence"/>
</dbReference>